<dbReference type="OrthoDB" id="771136at2759"/>
<accession>A0A7J6MNF8</accession>
<dbReference type="InterPro" id="IPR034164">
    <property type="entry name" value="Pepsin-like_dom"/>
</dbReference>
<comment type="caution">
    <text evidence="7">The sequence shown here is derived from an EMBL/GenBank/DDBJ whole genome shotgun (WGS) entry which is preliminary data.</text>
</comment>
<evidence type="ECO:0000313" key="7">
    <source>
        <dbReference type="EMBL" id="KAF4672501.1"/>
    </source>
</evidence>
<protein>
    <recommendedName>
        <fullName evidence="6">Peptidase A1 domain-containing protein</fullName>
    </recommendedName>
</protein>
<sequence length="495" mass="53693">MARGMTSLLAALLVISSALQPGASEPLRVGLSKSRAPHPAIRNEHRVPLHHFKVRLSMSNDSNGGAATEVPVVKAGKFGNFSYYVEPILNLANLQYYGPITVGSPEQALTVQFDTGSSDLWVPRTMYDANASTTSSVSSLVKMLDYGKGAVFGNVTNDRVCLGLSNELCIPGQNLLVAKAQRDLSMRFFDGIMGLAWPGLSRTGTTVLEHLREVMDYPLISFSLTDDPIFTMSLGSTVTFGAIEEDNYRTGTLTWSPVVGNLWWSIELGVEVISPRRDKDSTNLVNSSILAPTAASPLPLGKQLAALDTGTSYITVPRELYVPLLTALLPEDVLMTCTVLLPGGFLVCPCDAQMSAGTLVFRVQGMRYSVGPADYFTMPTPQNECMIELQMSPDGLPIILGDTFLKKHYTIYDAKQKQVGIAVSAYGSVYGDLDGSRSSMPIDGPVDENSGSLYRWAGVVLVGMMLVLALGYLVPWFIHRFSSRSALSRPLLERE</sequence>
<keyword evidence="3" id="KW-1015">Disulfide bond</keyword>
<dbReference type="Proteomes" id="UP000591131">
    <property type="component" value="Unassembled WGS sequence"/>
</dbReference>
<keyword evidence="5" id="KW-0732">Signal</keyword>
<dbReference type="PANTHER" id="PTHR47966">
    <property type="entry name" value="BETA-SITE APP-CLEAVING ENZYME, ISOFORM A-RELATED"/>
    <property type="match status" value="1"/>
</dbReference>
<proteinExistence type="inferred from homology"/>
<feature type="transmembrane region" description="Helical" evidence="4">
    <location>
        <begin position="453"/>
        <end position="478"/>
    </location>
</feature>
<keyword evidence="4" id="KW-0472">Membrane</keyword>
<dbReference type="PROSITE" id="PS51767">
    <property type="entry name" value="PEPTIDASE_A1"/>
    <property type="match status" value="1"/>
</dbReference>
<feature type="signal peptide" evidence="5">
    <location>
        <begin position="1"/>
        <end position="24"/>
    </location>
</feature>
<reference evidence="7 8" key="1">
    <citation type="submission" date="2020-04" db="EMBL/GenBank/DDBJ databases">
        <title>Perkinsus chesapeaki whole genome sequence.</title>
        <authorList>
            <person name="Bogema D.R."/>
        </authorList>
    </citation>
    <scope>NUCLEOTIDE SEQUENCE [LARGE SCALE GENOMIC DNA]</scope>
    <source>
        <strain evidence="7">ATCC PRA-425</strain>
    </source>
</reference>
<evidence type="ECO:0000256" key="2">
    <source>
        <dbReference type="PIRSR" id="PIRSR601461-1"/>
    </source>
</evidence>
<dbReference type="EMBL" id="JAAPAO010000107">
    <property type="protein sequence ID" value="KAF4672501.1"/>
    <property type="molecule type" value="Genomic_DNA"/>
</dbReference>
<organism evidence="7 8">
    <name type="scientific">Perkinsus chesapeaki</name>
    <name type="common">Clam parasite</name>
    <name type="synonym">Perkinsus andrewsi</name>
    <dbReference type="NCBI Taxonomy" id="330153"/>
    <lineage>
        <taxon>Eukaryota</taxon>
        <taxon>Sar</taxon>
        <taxon>Alveolata</taxon>
        <taxon>Perkinsozoa</taxon>
        <taxon>Perkinsea</taxon>
        <taxon>Perkinsida</taxon>
        <taxon>Perkinsidae</taxon>
        <taxon>Perkinsus</taxon>
    </lineage>
</organism>
<dbReference type="PRINTS" id="PR00792">
    <property type="entry name" value="PEPSIN"/>
</dbReference>
<evidence type="ECO:0000256" key="5">
    <source>
        <dbReference type="SAM" id="SignalP"/>
    </source>
</evidence>
<dbReference type="GO" id="GO:0006508">
    <property type="term" value="P:proteolysis"/>
    <property type="evidence" value="ECO:0007669"/>
    <property type="project" value="InterPro"/>
</dbReference>
<dbReference type="PANTHER" id="PTHR47966:SF74">
    <property type="entry name" value="AGR407CP"/>
    <property type="match status" value="1"/>
</dbReference>
<evidence type="ECO:0000256" key="3">
    <source>
        <dbReference type="PIRSR" id="PIRSR601461-2"/>
    </source>
</evidence>
<keyword evidence="4" id="KW-1133">Transmembrane helix</keyword>
<evidence type="ECO:0000259" key="6">
    <source>
        <dbReference type="PROSITE" id="PS51767"/>
    </source>
</evidence>
<evidence type="ECO:0000313" key="8">
    <source>
        <dbReference type="Proteomes" id="UP000591131"/>
    </source>
</evidence>
<feature type="active site" evidence="2">
    <location>
        <position position="308"/>
    </location>
</feature>
<dbReference type="Gene3D" id="2.40.70.10">
    <property type="entry name" value="Acid Proteases"/>
    <property type="match status" value="2"/>
</dbReference>
<feature type="domain" description="Peptidase A1" evidence="6">
    <location>
        <begin position="96"/>
        <end position="422"/>
    </location>
</feature>
<feature type="chain" id="PRO_5029722313" description="Peptidase A1 domain-containing protein" evidence="5">
    <location>
        <begin position="25"/>
        <end position="495"/>
    </location>
</feature>
<evidence type="ECO:0000256" key="4">
    <source>
        <dbReference type="SAM" id="Phobius"/>
    </source>
</evidence>
<dbReference type="InterPro" id="IPR001461">
    <property type="entry name" value="Aspartic_peptidase_A1"/>
</dbReference>
<gene>
    <name evidence="7" type="ORF">FOL47_000416</name>
</gene>
<dbReference type="InterPro" id="IPR033121">
    <property type="entry name" value="PEPTIDASE_A1"/>
</dbReference>
<dbReference type="Pfam" id="PF00026">
    <property type="entry name" value="Asp"/>
    <property type="match status" value="1"/>
</dbReference>
<dbReference type="CDD" id="cd05471">
    <property type="entry name" value="pepsin_like"/>
    <property type="match status" value="1"/>
</dbReference>
<dbReference type="AlphaFoldDB" id="A0A7J6MNF8"/>
<keyword evidence="8" id="KW-1185">Reference proteome</keyword>
<feature type="active site" evidence="2">
    <location>
        <position position="114"/>
    </location>
</feature>
<dbReference type="SUPFAM" id="SSF50630">
    <property type="entry name" value="Acid proteases"/>
    <property type="match status" value="1"/>
</dbReference>
<feature type="disulfide bond" evidence="3">
    <location>
        <begin position="350"/>
        <end position="385"/>
    </location>
</feature>
<evidence type="ECO:0000256" key="1">
    <source>
        <dbReference type="ARBA" id="ARBA00007447"/>
    </source>
</evidence>
<keyword evidence="4" id="KW-0812">Transmembrane</keyword>
<dbReference type="GO" id="GO:0004190">
    <property type="term" value="F:aspartic-type endopeptidase activity"/>
    <property type="evidence" value="ECO:0007669"/>
    <property type="project" value="InterPro"/>
</dbReference>
<name>A0A7J6MNF8_PERCH</name>
<dbReference type="InterPro" id="IPR021109">
    <property type="entry name" value="Peptidase_aspartic_dom_sf"/>
</dbReference>
<comment type="similarity">
    <text evidence="1">Belongs to the peptidase A1 family.</text>
</comment>